<accession>A0ABT9SPJ3</accession>
<evidence type="ECO:0000313" key="2">
    <source>
        <dbReference type="Proteomes" id="UP001235513"/>
    </source>
</evidence>
<dbReference type="PROSITE" id="PS51996">
    <property type="entry name" value="TR_MART"/>
    <property type="match status" value="1"/>
</dbReference>
<protein>
    <recommendedName>
        <fullName evidence="3">NAD(+)--protein-arginine ADP-ribosyltransferase</fullName>
    </recommendedName>
</protein>
<proteinExistence type="predicted"/>
<dbReference type="EMBL" id="JAUSRL010000003">
    <property type="protein sequence ID" value="MDP9960385.1"/>
    <property type="molecule type" value="Genomic_DNA"/>
</dbReference>
<name>A0ABT9SPJ3_9FLAO</name>
<dbReference type="Proteomes" id="UP001235513">
    <property type="component" value="Unassembled WGS sequence"/>
</dbReference>
<keyword evidence="2" id="KW-1185">Reference proteome</keyword>
<dbReference type="Gene3D" id="3.90.176.10">
    <property type="entry name" value="Toxin ADP-ribosyltransferase, Chain A, domain 1"/>
    <property type="match status" value="1"/>
</dbReference>
<comment type="caution">
    <text evidence="1">The sequence shown here is derived from an EMBL/GenBank/DDBJ whole genome shotgun (WGS) entry which is preliminary data.</text>
</comment>
<reference evidence="1 2" key="1">
    <citation type="submission" date="2023-07" db="EMBL/GenBank/DDBJ databases">
        <title>Sorghum-associated microbial communities from plants grown in Nebraska, USA.</title>
        <authorList>
            <person name="Schachtman D."/>
        </authorList>
    </citation>
    <scope>NUCLEOTIDE SEQUENCE [LARGE SCALE GENOMIC DNA]</scope>
    <source>
        <strain evidence="1 2">CC351</strain>
    </source>
</reference>
<evidence type="ECO:0008006" key="3">
    <source>
        <dbReference type="Google" id="ProtNLM"/>
    </source>
</evidence>
<gene>
    <name evidence="1" type="ORF">J2T04_002269</name>
</gene>
<evidence type="ECO:0000313" key="1">
    <source>
        <dbReference type="EMBL" id="MDP9960385.1"/>
    </source>
</evidence>
<sequence>MKTSPFSKALAGEIPMTAEYNEMKKLMESAQSKLPKYNGTVFRGAGKAESDFAKTLSVGQDFNFNGRFTSTSTKDYIASDFMRGNNGSVMWEIEAKSGTDLKSINSSEFEVLLKTNSKYKLLEIKNNSTSSDVKIYKIKEL</sequence>
<organism evidence="1 2">
    <name type="scientific">Chryseobacterium lathyri</name>
    <dbReference type="NCBI Taxonomy" id="395933"/>
    <lineage>
        <taxon>Bacteria</taxon>
        <taxon>Pseudomonadati</taxon>
        <taxon>Bacteroidota</taxon>
        <taxon>Flavobacteriia</taxon>
        <taxon>Flavobacteriales</taxon>
        <taxon>Weeksellaceae</taxon>
        <taxon>Chryseobacterium group</taxon>
        <taxon>Chryseobacterium</taxon>
    </lineage>
</organism>
<dbReference type="SUPFAM" id="SSF56399">
    <property type="entry name" value="ADP-ribosylation"/>
    <property type="match status" value="1"/>
</dbReference>
<dbReference type="RefSeq" id="WP_306843638.1">
    <property type="nucleotide sequence ID" value="NZ_JAUSRL010000003.1"/>
</dbReference>